<keyword evidence="1" id="KW-0175">Coiled coil</keyword>
<organism evidence="3 4">
    <name type="scientific">Meloidogyne javanica</name>
    <name type="common">Root-knot nematode worm</name>
    <dbReference type="NCBI Taxonomy" id="6303"/>
    <lineage>
        <taxon>Eukaryota</taxon>
        <taxon>Metazoa</taxon>
        <taxon>Ecdysozoa</taxon>
        <taxon>Nematoda</taxon>
        <taxon>Chromadorea</taxon>
        <taxon>Rhabditida</taxon>
        <taxon>Tylenchina</taxon>
        <taxon>Tylenchomorpha</taxon>
        <taxon>Tylenchoidea</taxon>
        <taxon>Meloidogynidae</taxon>
        <taxon>Meloidogyninae</taxon>
        <taxon>Meloidogyne</taxon>
        <taxon>Meloidogyne incognita group</taxon>
    </lineage>
</organism>
<feature type="region of interest" description="Disordered" evidence="2">
    <location>
        <begin position="84"/>
        <end position="123"/>
    </location>
</feature>
<sequence length="899" mass="105167">MSVPSLYFGEENEEMETSGALNENIPHQIQSLVDLHQIPGELWLTRRRIEAGVREQRKQREMLTNVQERLAQCRLERTKQSKFERRITSPFRLPRSHSPPNSSERFAPTYHLPERPSTSHKRQQCSTFAISTGDEFSRNIFNEDESINIPERQFRNRLTALEQQMERLNLFTAQSLSSKLEEENFFEEKTKKELIIKRKTKELIEEFNAENRAELSESRLKELFEKIWAIPSLNNENFENSFSSISSDNYLPSIDNLIIAIQRRESEWAAERLNLLTELENAKADKSIESEKMETKRAEMDKSQMRIQKLTENNERFQTEITEYQTTIADLEEQLFAEQKERQTIQVLTNELKEAKIALNEELLEASTRLSNVESQLYIALKNTEETTTKLRREGRELANKLVDTEAEIETLKEQLKTSEKRLKKERAEWHSDIERADKDWKAQSKLLTKAETQKKELIKELNIANSKLYEIELKSESGIQKEQTLRTELIKVKEEDAEHRLTKASELCKRLTKELDELSEKSFVQNTSTEKLLADLDEAKGEIIIYKGSLEEQKRRNIQLETEIRQLEKEAKMLEDKLRSELHELRLQWRQSVKDLETLQKELRECKISRQEMESQLKKFEREIIKYKGQIEALEMDRRRVDAIIKQTTLERNALNKSLNTMERENSELQKYCRSLQSQVELSIIFIQFSLVEADKIQLCGCHFAEQCATKATNQLNGECKEECAYLLNEYKGNGKTNLTELTNCFWKEEKDKESGALKRGVKLTNCSNNETLFLPSAPDYNKWTEQLTENSSIEHLPHQGSFIRRARAAFLIFRNFQKCMNNCAKRSSIECFKKGECAISLPLDNSNALKIYNECTKQNANRDANDSCRCLIKNYRARQLIGICPLMANAHLMRNMP</sequence>
<name>A0A915LHW2_MELJA</name>
<feature type="coiled-coil region" evidence="1">
    <location>
        <begin position="495"/>
        <end position="680"/>
    </location>
</feature>
<dbReference type="AlphaFoldDB" id="A0A915LHW2"/>
<dbReference type="Gene3D" id="6.10.250.3110">
    <property type="match status" value="1"/>
</dbReference>
<proteinExistence type="predicted"/>
<dbReference type="Proteomes" id="UP000887561">
    <property type="component" value="Unplaced"/>
</dbReference>
<keyword evidence="3" id="KW-1185">Reference proteome</keyword>
<protein>
    <submittedName>
        <fullName evidence="4">Uncharacterized protein</fullName>
    </submittedName>
</protein>
<evidence type="ECO:0000313" key="3">
    <source>
        <dbReference type="Proteomes" id="UP000887561"/>
    </source>
</evidence>
<evidence type="ECO:0000256" key="1">
    <source>
        <dbReference type="SAM" id="Coils"/>
    </source>
</evidence>
<dbReference type="PANTHER" id="PTHR34401">
    <property type="entry name" value="PROTEIN CBG12388-RELATED"/>
    <property type="match status" value="1"/>
</dbReference>
<feature type="coiled-coil region" evidence="1">
    <location>
        <begin position="276"/>
        <end position="468"/>
    </location>
</feature>
<dbReference type="WBParaSite" id="scaffold12424_cov164.g16283">
    <property type="protein sequence ID" value="scaffold12424_cov164.g16283"/>
    <property type="gene ID" value="scaffold12424_cov164.g16283"/>
</dbReference>
<reference evidence="4" key="1">
    <citation type="submission" date="2022-11" db="UniProtKB">
        <authorList>
            <consortium name="WormBaseParasite"/>
        </authorList>
    </citation>
    <scope>IDENTIFICATION</scope>
</reference>
<accession>A0A915LHW2</accession>
<evidence type="ECO:0000313" key="4">
    <source>
        <dbReference type="WBParaSite" id="scaffold12424_cov164.g16283"/>
    </source>
</evidence>
<evidence type="ECO:0000256" key="2">
    <source>
        <dbReference type="SAM" id="MobiDB-lite"/>
    </source>
</evidence>